<dbReference type="PIRSF" id="PIRSF008502">
    <property type="entry name" value="UCP008502"/>
    <property type="match status" value="1"/>
</dbReference>
<dbReference type="Gene3D" id="3.30.70.1280">
    <property type="entry name" value="SP0830-like domains"/>
    <property type="match status" value="1"/>
</dbReference>
<proteinExistence type="predicted"/>
<dbReference type="Proteomes" id="UP001597286">
    <property type="component" value="Unassembled WGS sequence"/>
</dbReference>
<dbReference type="Pfam" id="PF08002">
    <property type="entry name" value="DUF1697"/>
    <property type="match status" value="1"/>
</dbReference>
<dbReference type="PANTHER" id="PTHR36439:SF1">
    <property type="entry name" value="DUF1697 DOMAIN-CONTAINING PROTEIN"/>
    <property type="match status" value="1"/>
</dbReference>
<dbReference type="RefSeq" id="WP_378485617.1">
    <property type="nucleotide sequence ID" value="NZ_JBHUFB010000010.1"/>
</dbReference>
<dbReference type="SUPFAM" id="SSF160379">
    <property type="entry name" value="SP0830-like"/>
    <property type="match status" value="1"/>
</dbReference>
<protein>
    <submittedName>
        <fullName evidence="1">DUF1697 domain-containing protein</fullName>
    </submittedName>
</protein>
<keyword evidence="2" id="KW-1185">Reference proteome</keyword>
<evidence type="ECO:0000313" key="2">
    <source>
        <dbReference type="Proteomes" id="UP001597286"/>
    </source>
</evidence>
<organism evidence="1 2">
    <name type="scientific">Rhodococcus gannanensis</name>
    <dbReference type="NCBI Taxonomy" id="1960308"/>
    <lineage>
        <taxon>Bacteria</taxon>
        <taxon>Bacillati</taxon>
        <taxon>Actinomycetota</taxon>
        <taxon>Actinomycetes</taxon>
        <taxon>Mycobacteriales</taxon>
        <taxon>Nocardiaceae</taxon>
        <taxon>Rhodococcus</taxon>
    </lineage>
</organism>
<accession>A0ABW4P3V3</accession>
<dbReference type="InterPro" id="IPR012545">
    <property type="entry name" value="DUF1697"/>
</dbReference>
<comment type="caution">
    <text evidence="1">The sequence shown here is derived from an EMBL/GenBank/DDBJ whole genome shotgun (WGS) entry which is preliminary data.</text>
</comment>
<name>A0ABW4P3V3_9NOCA</name>
<reference evidence="2" key="1">
    <citation type="journal article" date="2019" name="Int. J. Syst. Evol. Microbiol.">
        <title>The Global Catalogue of Microorganisms (GCM) 10K type strain sequencing project: providing services to taxonomists for standard genome sequencing and annotation.</title>
        <authorList>
            <consortium name="The Broad Institute Genomics Platform"/>
            <consortium name="The Broad Institute Genome Sequencing Center for Infectious Disease"/>
            <person name="Wu L."/>
            <person name="Ma J."/>
        </authorList>
    </citation>
    <scope>NUCLEOTIDE SEQUENCE [LARGE SCALE GENOMIC DNA]</scope>
    <source>
        <strain evidence="2">DT72</strain>
    </source>
</reference>
<gene>
    <name evidence="1" type="ORF">ACFSJG_12930</name>
</gene>
<dbReference type="EMBL" id="JBHUFB010000010">
    <property type="protein sequence ID" value="MFD1813126.1"/>
    <property type="molecule type" value="Genomic_DNA"/>
</dbReference>
<dbReference type="Gene3D" id="3.30.70.1260">
    <property type="entry name" value="bacterial protein sp0830 like"/>
    <property type="match status" value="1"/>
</dbReference>
<sequence>MTRWVALLRGVNVGGISITMADVRDALAAGGFENVKTVLASGNVLFDSDRTDSAEVKSDIEAVLRERFGYDAWIVLVDVPTLTRIVDAFPFDAEREGWHPYVLLASDPAVLAEMMSAAADLDLGDEEIRLGDGVLYWHVERGQTLKSPFGKLTGKAKYKSTTTNRNLRTLQKALRACA</sequence>
<evidence type="ECO:0000313" key="1">
    <source>
        <dbReference type="EMBL" id="MFD1813126.1"/>
    </source>
</evidence>
<dbReference type="PANTHER" id="PTHR36439">
    <property type="entry name" value="BLL4334 PROTEIN"/>
    <property type="match status" value="1"/>
</dbReference>